<sequence length="119" mass="13268">MASKQIAHISGHIPKLPYLNLEDVFNLTDAMIHDCVVVVGTRRFLVSAHYSAAAPINQALKKYAPGFDWRGEIIIVGLGSARVPFVRRTTAAMSRIALIKFMARYLEHVHLRKAIPADM</sequence>
<name>A0AAD7BQG6_MYCRO</name>
<comment type="caution">
    <text evidence="1">The sequence shown here is derived from an EMBL/GenBank/DDBJ whole genome shotgun (WGS) entry which is preliminary data.</text>
</comment>
<keyword evidence="2" id="KW-1185">Reference proteome</keyword>
<proteinExistence type="predicted"/>
<reference evidence="1" key="1">
    <citation type="submission" date="2023-03" db="EMBL/GenBank/DDBJ databases">
        <title>Massive genome expansion in bonnet fungi (Mycena s.s.) driven by repeated elements and novel gene families across ecological guilds.</title>
        <authorList>
            <consortium name="Lawrence Berkeley National Laboratory"/>
            <person name="Harder C.B."/>
            <person name="Miyauchi S."/>
            <person name="Viragh M."/>
            <person name="Kuo A."/>
            <person name="Thoen E."/>
            <person name="Andreopoulos B."/>
            <person name="Lu D."/>
            <person name="Skrede I."/>
            <person name="Drula E."/>
            <person name="Henrissat B."/>
            <person name="Morin E."/>
            <person name="Kohler A."/>
            <person name="Barry K."/>
            <person name="LaButti K."/>
            <person name="Morin E."/>
            <person name="Salamov A."/>
            <person name="Lipzen A."/>
            <person name="Mereny Z."/>
            <person name="Hegedus B."/>
            <person name="Baldrian P."/>
            <person name="Stursova M."/>
            <person name="Weitz H."/>
            <person name="Taylor A."/>
            <person name="Grigoriev I.V."/>
            <person name="Nagy L.G."/>
            <person name="Martin F."/>
            <person name="Kauserud H."/>
        </authorList>
    </citation>
    <scope>NUCLEOTIDE SEQUENCE</scope>
    <source>
        <strain evidence="1">CBHHK067</strain>
    </source>
</reference>
<evidence type="ECO:0000313" key="2">
    <source>
        <dbReference type="Proteomes" id="UP001221757"/>
    </source>
</evidence>
<dbReference type="AlphaFoldDB" id="A0AAD7BQG6"/>
<gene>
    <name evidence="1" type="ORF">B0H17DRAFT_1218418</name>
</gene>
<dbReference type="EMBL" id="JARKIE010000563">
    <property type="protein sequence ID" value="KAJ7627896.1"/>
    <property type="molecule type" value="Genomic_DNA"/>
</dbReference>
<accession>A0AAD7BQG6</accession>
<organism evidence="1 2">
    <name type="scientific">Mycena rosella</name>
    <name type="common">Pink bonnet</name>
    <name type="synonym">Agaricus rosellus</name>
    <dbReference type="NCBI Taxonomy" id="1033263"/>
    <lineage>
        <taxon>Eukaryota</taxon>
        <taxon>Fungi</taxon>
        <taxon>Dikarya</taxon>
        <taxon>Basidiomycota</taxon>
        <taxon>Agaricomycotina</taxon>
        <taxon>Agaricomycetes</taxon>
        <taxon>Agaricomycetidae</taxon>
        <taxon>Agaricales</taxon>
        <taxon>Marasmiineae</taxon>
        <taxon>Mycenaceae</taxon>
        <taxon>Mycena</taxon>
    </lineage>
</organism>
<evidence type="ECO:0000313" key="1">
    <source>
        <dbReference type="EMBL" id="KAJ7627896.1"/>
    </source>
</evidence>
<protein>
    <submittedName>
        <fullName evidence="1">Uncharacterized protein</fullName>
    </submittedName>
</protein>
<dbReference type="Proteomes" id="UP001221757">
    <property type="component" value="Unassembled WGS sequence"/>
</dbReference>